<protein>
    <recommendedName>
        <fullName evidence="3">Purine nucleoside phosphorylase</fullName>
        <shortName evidence="3">PNP</shortName>
        <ecNumber evidence="3">2.4.2.1</ecNumber>
    </recommendedName>
</protein>
<dbReference type="PANTHER" id="PTHR42679:SF2">
    <property type="entry name" value="S-METHYL-5'-THIOADENOSINE PHOSPHORYLASE"/>
    <property type="match status" value="1"/>
</dbReference>
<dbReference type="Gene3D" id="3.40.50.1580">
    <property type="entry name" value="Nucleoside phosphorylase domain"/>
    <property type="match status" value="1"/>
</dbReference>
<dbReference type="EMBL" id="CP116942">
    <property type="protein sequence ID" value="WCO65948.1"/>
    <property type="molecule type" value="Genomic_DNA"/>
</dbReference>
<feature type="binding site" evidence="3">
    <location>
        <position position="17"/>
    </location>
    <ligand>
        <name>phosphate</name>
        <dbReference type="ChEBI" id="CHEBI:43474"/>
    </ligand>
</feature>
<comment type="similarity">
    <text evidence="3">Belongs to the PNP/MTAP phosphorylase family. MTAP subfamily.</text>
</comment>
<keyword evidence="6" id="KW-1185">Reference proteome</keyword>
<dbReference type="KEGG" id="ima:PO878_15715"/>
<evidence type="ECO:0000256" key="2">
    <source>
        <dbReference type="ARBA" id="ARBA00022679"/>
    </source>
</evidence>
<dbReference type="CDD" id="cd09010">
    <property type="entry name" value="MTAP_SsMTAPII_like_MTIP"/>
    <property type="match status" value="1"/>
</dbReference>
<dbReference type="GO" id="GO:0019509">
    <property type="term" value="P:L-methionine salvage from methylthioadenosine"/>
    <property type="evidence" value="ECO:0007669"/>
    <property type="project" value="TreeGrafter"/>
</dbReference>
<gene>
    <name evidence="5" type="ORF">PO878_15715</name>
</gene>
<dbReference type="InterPro" id="IPR000845">
    <property type="entry name" value="Nucleoside_phosphorylase_d"/>
</dbReference>
<feature type="binding site" evidence="3">
    <location>
        <position position="188"/>
    </location>
    <ligand>
        <name>substrate</name>
    </ligand>
</feature>
<feature type="site" description="Important for substrate specificity" evidence="3">
    <location>
        <position position="228"/>
    </location>
</feature>
<organism evidence="5 6">
    <name type="scientific">Iamia majanohamensis</name>
    <dbReference type="NCBI Taxonomy" id="467976"/>
    <lineage>
        <taxon>Bacteria</taxon>
        <taxon>Bacillati</taxon>
        <taxon>Actinomycetota</taxon>
        <taxon>Acidimicrobiia</taxon>
        <taxon>Acidimicrobiales</taxon>
        <taxon>Iamiaceae</taxon>
        <taxon>Iamia</taxon>
    </lineage>
</organism>
<dbReference type="RefSeq" id="WP_272735474.1">
    <property type="nucleotide sequence ID" value="NZ_CP116942.1"/>
</dbReference>
<keyword evidence="1 3" id="KW-0328">Glycosyltransferase</keyword>
<dbReference type="InterPro" id="IPR035994">
    <property type="entry name" value="Nucleoside_phosphorylase_sf"/>
</dbReference>
<comment type="function">
    <text evidence="3">Purine nucleoside phosphorylase involved in purine salvage.</text>
</comment>
<feature type="binding site" evidence="3">
    <location>
        <position position="189"/>
    </location>
    <ligand>
        <name>phosphate</name>
        <dbReference type="ChEBI" id="CHEBI:43474"/>
    </ligand>
</feature>
<dbReference type="EC" id="2.4.2.1" evidence="3"/>
<dbReference type="Proteomes" id="UP001216390">
    <property type="component" value="Chromosome"/>
</dbReference>
<sequence length="274" mass="28877">MSTTPAGDVDLAVIGGSGFTALLDDVEVVEVTTPWGAPSGPIQVADVEGRAVAFLPRHGEGHRFPAHRVPFRANLWALKELGVTRILGPCASGSLYPEVHPGDLVVVDQAIDQTWGREQTFFDGPTVNHVSLADPYCPELRSTLLAAATDGPLPVHDGGTVVVIQGPRFATRAESRLYREQGASAINMTQMPEAALARELGLCYAAATLITDYDTGVEDDPGVEPVTQSEVFAFFESNLPKLREVLIAALAAVPAERTCGCADAPGGLVPDLPA</sequence>
<dbReference type="NCBIfam" id="TIGR01694">
    <property type="entry name" value="MTAP"/>
    <property type="match status" value="1"/>
</dbReference>
<proteinExistence type="inferred from homology"/>
<evidence type="ECO:0000259" key="4">
    <source>
        <dbReference type="Pfam" id="PF01048"/>
    </source>
</evidence>
<dbReference type="Pfam" id="PF01048">
    <property type="entry name" value="PNP_UDP_1"/>
    <property type="match status" value="1"/>
</dbReference>
<comment type="pathway">
    <text evidence="3">Purine metabolism; purine nucleoside salvage.</text>
</comment>
<dbReference type="NCBIfam" id="NF005876">
    <property type="entry name" value="PRK07823.1"/>
    <property type="match status" value="1"/>
</dbReference>
<evidence type="ECO:0000313" key="6">
    <source>
        <dbReference type="Proteomes" id="UP001216390"/>
    </source>
</evidence>
<dbReference type="PANTHER" id="PTHR42679">
    <property type="entry name" value="S-METHYL-5'-THIOADENOSINE PHOSPHORYLASE"/>
    <property type="match status" value="1"/>
</dbReference>
<dbReference type="GO" id="GO:0017061">
    <property type="term" value="F:S-methyl-5-thioadenosine phosphorylase activity"/>
    <property type="evidence" value="ECO:0007669"/>
    <property type="project" value="InterPro"/>
</dbReference>
<feature type="binding site" evidence="3">
    <location>
        <begin position="212"/>
        <end position="214"/>
    </location>
    <ligand>
        <name>substrate</name>
    </ligand>
</feature>
<evidence type="ECO:0000256" key="3">
    <source>
        <dbReference type="HAMAP-Rule" id="MF_01963"/>
    </source>
</evidence>
<dbReference type="InterPro" id="IPR010044">
    <property type="entry name" value="MTAP"/>
</dbReference>
<comment type="catalytic activity">
    <reaction evidence="3">
        <text>a purine D-ribonucleoside + phosphate = a purine nucleobase + alpha-D-ribose 1-phosphate</text>
        <dbReference type="Rhea" id="RHEA:19805"/>
        <dbReference type="ChEBI" id="CHEBI:26386"/>
        <dbReference type="ChEBI" id="CHEBI:43474"/>
        <dbReference type="ChEBI" id="CHEBI:57720"/>
        <dbReference type="ChEBI" id="CHEBI:142355"/>
        <dbReference type="EC" id="2.4.2.1"/>
    </reaction>
</comment>
<dbReference type="HAMAP" id="MF_01963">
    <property type="entry name" value="MTAP"/>
    <property type="match status" value="1"/>
</dbReference>
<dbReference type="GO" id="GO:0005829">
    <property type="term" value="C:cytosol"/>
    <property type="evidence" value="ECO:0007669"/>
    <property type="project" value="TreeGrafter"/>
</dbReference>
<name>A0AAF0BUD0_9ACTN</name>
<accession>A0AAF0BUD0</accession>
<reference evidence="5" key="1">
    <citation type="submission" date="2023-01" db="EMBL/GenBank/DDBJ databases">
        <title>The diversity of Class Acidimicrobiia in South China Sea sediment environments and the proposal of Iamia marina sp. nov., a novel species of the genus Iamia.</title>
        <authorList>
            <person name="He Y."/>
            <person name="Tian X."/>
        </authorList>
    </citation>
    <scope>NUCLEOTIDE SEQUENCE</scope>
    <source>
        <strain evidence="5">DSM 19957</strain>
    </source>
</reference>
<keyword evidence="3" id="KW-0660">Purine salvage</keyword>
<comment type="caution">
    <text evidence="3">Lacks conserved residue(s) required for the propagation of feature annotation.</text>
</comment>
<evidence type="ECO:0000313" key="5">
    <source>
        <dbReference type="EMBL" id="WCO65948.1"/>
    </source>
</evidence>
<comment type="subunit">
    <text evidence="3">Homohexamer. Dimer of a homotrimer.</text>
</comment>
<dbReference type="SUPFAM" id="SSF53167">
    <property type="entry name" value="Purine and uridine phosphorylases"/>
    <property type="match status" value="1"/>
</dbReference>
<evidence type="ECO:0000256" key="1">
    <source>
        <dbReference type="ARBA" id="ARBA00022676"/>
    </source>
</evidence>
<dbReference type="GO" id="GO:0006166">
    <property type="term" value="P:purine ribonucleoside salvage"/>
    <property type="evidence" value="ECO:0007669"/>
    <property type="project" value="UniProtKB-UniRule"/>
</dbReference>
<comment type="miscellaneous">
    <text evidence="3">Although this enzyme belongs to the family of MTA phosphorylases based on sequence homology, it lacks several conserved amino acids in the substrate binding pocket that confer specificity towards MTA.</text>
</comment>
<feature type="binding site" evidence="3">
    <location>
        <begin position="57"/>
        <end position="58"/>
    </location>
    <ligand>
        <name>phosphate</name>
        <dbReference type="ChEBI" id="CHEBI:43474"/>
    </ligand>
</feature>
<keyword evidence="2 3" id="KW-0808">Transferase</keyword>
<dbReference type="AlphaFoldDB" id="A0AAF0BUD0"/>
<feature type="domain" description="Nucleoside phosphorylase" evidence="4">
    <location>
        <begin position="11"/>
        <end position="249"/>
    </location>
</feature>